<evidence type="ECO:0000313" key="4">
    <source>
        <dbReference type="Proteomes" id="UP000053317"/>
    </source>
</evidence>
<reference evidence="3 4" key="2">
    <citation type="submission" date="2015-05" db="EMBL/GenBank/DDBJ databases">
        <authorList>
            <person name="Morales-Cruz A."/>
            <person name="Amrine K.C."/>
            <person name="Cantu D."/>
        </authorList>
    </citation>
    <scope>NUCLEOTIDE SEQUENCE [LARGE SCALE GENOMIC DNA]</scope>
    <source>
        <strain evidence="3">UCRPC4</strain>
    </source>
</reference>
<protein>
    <submittedName>
        <fullName evidence="3">Putative heterokaryon incompatibility</fullName>
    </submittedName>
</protein>
<dbReference type="Pfam" id="PF06985">
    <property type="entry name" value="HET"/>
    <property type="match status" value="1"/>
</dbReference>
<feature type="region of interest" description="Disordered" evidence="1">
    <location>
        <begin position="146"/>
        <end position="174"/>
    </location>
</feature>
<name>A0A0G2E0J5_PHACM</name>
<dbReference type="Proteomes" id="UP000053317">
    <property type="component" value="Unassembled WGS sequence"/>
</dbReference>
<dbReference type="OrthoDB" id="4450651at2759"/>
<evidence type="ECO:0000313" key="3">
    <source>
        <dbReference type="EMBL" id="KKY15876.1"/>
    </source>
</evidence>
<evidence type="ECO:0000256" key="1">
    <source>
        <dbReference type="SAM" id="MobiDB-lite"/>
    </source>
</evidence>
<dbReference type="AlphaFoldDB" id="A0A0G2E0J5"/>
<sequence>MEDDSQVSLDLNAETYGPGIALQMSHISQYRITRSNAYAWAQELTFIVYDDEVDQKLEEQCRSKVTDDSPSTSFVDKDGEDLQAAIKMCLMNDLDTPPQSDEQDINEAGFRAINDASGSMLSHHEKDPKLDTGGGLIATSPVVDVIQPSSTPSRATSVQNDGEPSTAESIVPEFPPGQPKKFKLIRSRSDDFLAVSYCWPKDHLGNPSYAPRTYSFRRMNEFGNYEEAVCTPHDEAVDRAVQFARENGIRMIWIDQVCLPQDESYDHQLGIQAMDFVYQRAKFAIGLYESTLREQRLLDAIFYVLNLAAHGTQPQIQSDVLARDLIDALRFLIGDQWNTRGWILQEAFASRHKMTMLIKTKLDHHDARPSTIFSFTQGLDTFFFQLTAMEMLIQFSRLFLVRVVSGVIPSSGIYSLETLEQEIRGLMASINQNYPKRGRSASLLNKFHMVGGSDFGPRDTCNAAVAISLLRNRKSYPPQDRLAILANLCDYDVRLDTREVRRFPSLGVAYFALALINGDFSLLNPDAYSSSLLQGMFAYGLPRRVWWSNNILGPVHQYQWMPPFRTILPSIVGNCLRTGVTIAVRTSKMYQIYGHGLKCPAYLWRVDRKIDFTPLQEKVAAAWNTLYSHQVTVGRFEDETDQEYKDRSVDVSDYLKLQPQQIHQSNNDEYLLSQNVRIRKFLNVPPIENDVRVRTFVSKIYLDILRYLYVIGENGVANAIWQSMRMDAIEKNNQRGEIEIPDDVGALFNNEELLQNSNELFQFDFGLHAFHQAWIVDRIINVGYLWVARWVPSAFREPEIPPPAKGSDQDIDHDRVMKRKEWLGRSTLNRAMLRQMLAHMVRVVQGDQKDKKVNSTWTITTGPLVEFVLAMQYTPEENELKDQVAVFDVDGSTKESHVSQDLIIATPRDSDTERLPHPAERAMRVCWVVDSMKVDPETIRHEDWDTATTGEKNLTEVGGVDKGKGVDREETTFPGRFCPMERYKVKGKVRGFWPLMEHGPTHEYLFI</sequence>
<feature type="compositionally biased region" description="Polar residues" evidence="1">
    <location>
        <begin position="147"/>
        <end position="168"/>
    </location>
</feature>
<proteinExistence type="predicted"/>
<keyword evidence="4" id="KW-1185">Reference proteome</keyword>
<feature type="domain" description="Heterokaryon incompatibility" evidence="2">
    <location>
        <begin position="192"/>
        <end position="346"/>
    </location>
</feature>
<organism evidence="3 4">
    <name type="scientific">Phaeomoniella chlamydospora</name>
    <name type="common">Phaeoacremonium chlamydosporum</name>
    <dbReference type="NCBI Taxonomy" id="158046"/>
    <lineage>
        <taxon>Eukaryota</taxon>
        <taxon>Fungi</taxon>
        <taxon>Dikarya</taxon>
        <taxon>Ascomycota</taxon>
        <taxon>Pezizomycotina</taxon>
        <taxon>Eurotiomycetes</taxon>
        <taxon>Chaetothyriomycetidae</taxon>
        <taxon>Phaeomoniellales</taxon>
        <taxon>Phaeomoniellaceae</taxon>
        <taxon>Phaeomoniella</taxon>
    </lineage>
</organism>
<dbReference type="EMBL" id="LCWF01000171">
    <property type="protein sequence ID" value="KKY15876.1"/>
    <property type="molecule type" value="Genomic_DNA"/>
</dbReference>
<accession>A0A0G2E0J5</accession>
<reference evidence="3 4" key="1">
    <citation type="submission" date="2015-05" db="EMBL/GenBank/DDBJ databases">
        <title>Distinctive expansion of gene families associated with plant cell wall degradation and secondary metabolism in the genomes of grapevine trunk pathogens.</title>
        <authorList>
            <person name="Lawrence D.P."/>
            <person name="Travadon R."/>
            <person name="Rolshausen P.E."/>
            <person name="Baumgartner K."/>
        </authorList>
    </citation>
    <scope>NUCLEOTIDE SEQUENCE [LARGE SCALE GENOMIC DNA]</scope>
    <source>
        <strain evidence="3">UCRPC4</strain>
    </source>
</reference>
<dbReference type="InterPro" id="IPR010730">
    <property type="entry name" value="HET"/>
</dbReference>
<dbReference type="PANTHER" id="PTHR33112">
    <property type="entry name" value="DOMAIN PROTEIN, PUTATIVE-RELATED"/>
    <property type="match status" value="1"/>
</dbReference>
<comment type="caution">
    <text evidence="3">The sequence shown here is derived from an EMBL/GenBank/DDBJ whole genome shotgun (WGS) entry which is preliminary data.</text>
</comment>
<evidence type="ECO:0000259" key="2">
    <source>
        <dbReference type="Pfam" id="PF06985"/>
    </source>
</evidence>
<dbReference type="PANTHER" id="PTHR33112:SF16">
    <property type="entry name" value="HETEROKARYON INCOMPATIBILITY DOMAIN-CONTAINING PROTEIN"/>
    <property type="match status" value="1"/>
</dbReference>
<gene>
    <name evidence="3" type="ORF">UCRPC4_g06062</name>
</gene>